<dbReference type="STRING" id="1224164.B843_00170"/>
<sequence length="60" mass="6919">MKPERETCSTSYFLPSRGFFFMFGLPLLTVAILGAVGIFWILYTAVFMFVSRDWAAEEEQ</sequence>
<dbReference type="KEGG" id="cvt:B843_00170"/>
<dbReference type="HOGENOM" id="CLU_2933601_0_0_11"/>
<evidence type="ECO:0000256" key="1">
    <source>
        <dbReference type="SAM" id="Phobius"/>
    </source>
</evidence>
<name>W5XXN3_9CORY</name>
<feature type="transmembrane region" description="Helical" evidence="1">
    <location>
        <begin position="20"/>
        <end position="43"/>
    </location>
</feature>
<keyword evidence="3" id="KW-1185">Reference proteome</keyword>
<reference evidence="2 3" key="1">
    <citation type="submission" date="2013-02" db="EMBL/GenBank/DDBJ databases">
        <title>The complete genome sequence of Corynebacterium vitaeruminis DSM 20294.</title>
        <authorList>
            <person name="Ruckert C."/>
            <person name="Albersmeier A."/>
            <person name="Kalinowski J."/>
        </authorList>
    </citation>
    <scope>NUCLEOTIDE SEQUENCE [LARGE SCALE GENOMIC DNA]</scope>
    <source>
        <strain evidence="3">ATCC 10234</strain>
    </source>
</reference>
<gene>
    <name evidence="2" type="ORF">B843_00170</name>
</gene>
<dbReference type="AlphaFoldDB" id="W5XXN3"/>
<evidence type="ECO:0000313" key="2">
    <source>
        <dbReference type="EMBL" id="AHI21430.1"/>
    </source>
</evidence>
<protein>
    <submittedName>
        <fullName evidence="2">Uncharacterized protein</fullName>
    </submittedName>
</protein>
<keyword evidence="1" id="KW-0472">Membrane</keyword>
<proteinExistence type="predicted"/>
<dbReference type="PATRIC" id="fig|1224164.3.peg.33"/>
<keyword evidence="1" id="KW-0812">Transmembrane</keyword>
<dbReference type="Proteomes" id="UP000019222">
    <property type="component" value="Chromosome"/>
</dbReference>
<evidence type="ECO:0000313" key="3">
    <source>
        <dbReference type="Proteomes" id="UP000019222"/>
    </source>
</evidence>
<dbReference type="EMBL" id="CP004353">
    <property type="protein sequence ID" value="AHI21430.1"/>
    <property type="molecule type" value="Genomic_DNA"/>
</dbReference>
<keyword evidence="1" id="KW-1133">Transmembrane helix</keyword>
<accession>W5XXN3</accession>
<organism evidence="2 3">
    <name type="scientific">Corynebacterium vitaeruminis DSM 20294</name>
    <dbReference type="NCBI Taxonomy" id="1224164"/>
    <lineage>
        <taxon>Bacteria</taxon>
        <taxon>Bacillati</taxon>
        <taxon>Actinomycetota</taxon>
        <taxon>Actinomycetes</taxon>
        <taxon>Mycobacteriales</taxon>
        <taxon>Corynebacteriaceae</taxon>
        <taxon>Corynebacterium</taxon>
    </lineage>
</organism>